<sequence length="285" mass="31027">MSSPAPSELERLLRGVEIPPCPAILTRLQKEIASPNASLSAVGTLISSDVALAGSVLKVANSAAFGLSRKVTTIQQALPVLGMRTLGNLVAGVALRNALGSHQRLDRFWDSTLRIAHLCSRLTKEFRGVPADTAYNFGLFHDCGIGVLMGRIPDYRDTLQLANITYDRPFTAVEEERHATHHAAIGYLLCRSWGLPDEISTATLLHHDMSVFEPGADATAAKTRTLIALATLSACFVGSFLRMNEDSIWQRGRTPVMAHLGIGDSDFFDLREMAFETLEHMDSPV</sequence>
<evidence type="ECO:0000313" key="3">
    <source>
        <dbReference type="Proteomes" id="UP001157167"/>
    </source>
</evidence>
<dbReference type="PANTHER" id="PTHR33525:SF6">
    <property type="entry name" value="HDOD DOMAIN-CONTAINING PROTEIN"/>
    <property type="match status" value="1"/>
</dbReference>
<dbReference type="Pfam" id="PF08668">
    <property type="entry name" value="HDOD"/>
    <property type="match status" value="1"/>
</dbReference>
<reference evidence="3" key="1">
    <citation type="journal article" date="2019" name="Int. J. Syst. Evol. Microbiol.">
        <title>The Global Catalogue of Microorganisms (GCM) 10K type strain sequencing project: providing services to taxonomists for standard genome sequencing and annotation.</title>
        <authorList>
            <consortium name="The Broad Institute Genomics Platform"/>
            <consortium name="The Broad Institute Genome Sequencing Center for Infectious Disease"/>
            <person name="Wu L."/>
            <person name="Ma J."/>
        </authorList>
    </citation>
    <scope>NUCLEOTIDE SEQUENCE [LARGE SCALE GENOMIC DNA]</scope>
    <source>
        <strain evidence="3">NBRC 102407</strain>
    </source>
</reference>
<dbReference type="EMBL" id="BSPX01000111">
    <property type="protein sequence ID" value="GLT24607.1"/>
    <property type="molecule type" value="Genomic_DNA"/>
</dbReference>
<protein>
    <submittedName>
        <fullName evidence="2">HDOD domain-containing protein</fullName>
    </submittedName>
</protein>
<dbReference type="RefSeq" id="WP_284189773.1">
    <property type="nucleotide sequence ID" value="NZ_BSPX01000111.1"/>
</dbReference>
<accession>A0ABQ6FG51</accession>
<gene>
    <name evidence="2" type="ORF">GCM10007933_40940</name>
</gene>
<dbReference type="InterPro" id="IPR013976">
    <property type="entry name" value="HDOD"/>
</dbReference>
<organism evidence="2 3">
    <name type="scientific">Zoogloea oryzae</name>
    <dbReference type="NCBI Taxonomy" id="310767"/>
    <lineage>
        <taxon>Bacteria</taxon>
        <taxon>Pseudomonadati</taxon>
        <taxon>Pseudomonadota</taxon>
        <taxon>Betaproteobacteria</taxon>
        <taxon>Rhodocyclales</taxon>
        <taxon>Zoogloeaceae</taxon>
        <taxon>Zoogloea</taxon>
    </lineage>
</organism>
<dbReference type="SUPFAM" id="SSF109604">
    <property type="entry name" value="HD-domain/PDEase-like"/>
    <property type="match status" value="1"/>
</dbReference>
<feature type="domain" description="HDOD" evidence="1">
    <location>
        <begin position="18"/>
        <end position="209"/>
    </location>
</feature>
<proteinExistence type="predicted"/>
<evidence type="ECO:0000313" key="2">
    <source>
        <dbReference type="EMBL" id="GLT24607.1"/>
    </source>
</evidence>
<dbReference type="PANTHER" id="PTHR33525">
    <property type="match status" value="1"/>
</dbReference>
<comment type="caution">
    <text evidence="2">The sequence shown here is derived from an EMBL/GenBank/DDBJ whole genome shotgun (WGS) entry which is preliminary data.</text>
</comment>
<dbReference type="Proteomes" id="UP001157167">
    <property type="component" value="Unassembled WGS sequence"/>
</dbReference>
<name>A0ABQ6FG51_9RHOO</name>
<dbReference type="PROSITE" id="PS51833">
    <property type="entry name" value="HDOD"/>
    <property type="match status" value="1"/>
</dbReference>
<evidence type="ECO:0000259" key="1">
    <source>
        <dbReference type="PROSITE" id="PS51833"/>
    </source>
</evidence>
<keyword evidence="3" id="KW-1185">Reference proteome</keyword>
<dbReference type="InterPro" id="IPR052340">
    <property type="entry name" value="RNase_Y/CdgJ"/>
</dbReference>
<dbReference type="Gene3D" id="1.10.3210.10">
    <property type="entry name" value="Hypothetical protein af1432"/>
    <property type="match status" value="1"/>
</dbReference>